<keyword evidence="2" id="KW-1185">Reference proteome</keyword>
<dbReference type="STRING" id="1174501.SAMN05216192_1132"/>
<dbReference type="Proteomes" id="UP000199050">
    <property type="component" value="Unassembled WGS sequence"/>
</dbReference>
<organism evidence="1 2">
    <name type="scientific">Paenibacillus typhae</name>
    <dbReference type="NCBI Taxonomy" id="1174501"/>
    <lineage>
        <taxon>Bacteria</taxon>
        <taxon>Bacillati</taxon>
        <taxon>Bacillota</taxon>
        <taxon>Bacilli</taxon>
        <taxon>Bacillales</taxon>
        <taxon>Paenibacillaceae</taxon>
        <taxon>Paenibacillus</taxon>
    </lineage>
</organism>
<evidence type="ECO:0000313" key="2">
    <source>
        <dbReference type="Proteomes" id="UP000199050"/>
    </source>
</evidence>
<dbReference type="AlphaFoldDB" id="A0A1G8RQD5"/>
<protein>
    <submittedName>
        <fullName evidence="1">Uncharacterized protein</fullName>
    </submittedName>
</protein>
<name>A0A1G8RQD5_9BACL</name>
<dbReference type="RefSeq" id="WP_167360672.1">
    <property type="nucleotide sequence ID" value="NZ_FNDX01000013.1"/>
</dbReference>
<evidence type="ECO:0000313" key="1">
    <source>
        <dbReference type="EMBL" id="SDJ18590.1"/>
    </source>
</evidence>
<sequence>MPNYYFKEIWTPLKWVKIRFFRDDDNRVWVKFGSRRRQLLSRQEVESKTEA</sequence>
<gene>
    <name evidence="1" type="ORF">SAMN05216192_1132</name>
</gene>
<reference evidence="2" key="1">
    <citation type="submission" date="2016-10" db="EMBL/GenBank/DDBJ databases">
        <authorList>
            <person name="Varghese N."/>
            <person name="Submissions S."/>
        </authorList>
    </citation>
    <scope>NUCLEOTIDE SEQUENCE [LARGE SCALE GENOMIC DNA]</scope>
    <source>
        <strain evidence="2">CGMCC 1.11012</strain>
    </source>
</reference>
<dbReference type="EMBL" id="FNDX01000013">
    <property type="protein sequence ID" value="SDJ18590.1"/>
    <property type="molecule type" value="Genomic_DNA"/>
</dbReference>
<accession>A0A1G8RQD5</accession>
<proteinExistence type="predicted"/>